<name>A0A9P6LG95_9PEZI</name>
<dbReference type="AlphaFoldDB" id="A0A9P6LG95"/>
<dbReference type="RefSeq" id="XP_038740663.1">
    <property type="nucleotide sequence ID" value="XM_038894085.1"/>
</dbReference>
<feature type="signal peptide" evidence="1">
    <location>
        <begin position="1"/>
        <end position="20"/>
    </location>
</feature>
<evidence type="ECO:0000313" key="2">
    <source>
        <dbReference type="EMBL" id="KAF9871202.1"/>
    </source>
</evidence>
<reference evidence="2" key="1">
    <citation type="submission" date="2020-03" db="EMBL/GenBank/DDBJ databases">
        <authorList>
            <person name="He L."/>
        </authorList>
    </citation>
    <scope>NUCLEOTIDE SEQUENCE</scope>
    <source>
        <strain evidence="2">CkLH20</strain>
    </source>
</reference>
<dbReference type="EMBL" id="JAATWM020000047">
    <property type="protein sequence ID" value="KAF9871202.1"/>
    <property type="molecule type" value="Genomic_DNA"/>
</dbReference>
<keyword evidence="3" id="KW-1185">Reference proteome</keyword>
<sequence>MARIATFLTAIAALSGAVSAVICTSSETYCGARLLKVDSSNRKAVKAALAVGKQSTDDAHVNQSVFWCVPTGVPAGDAGLLFVTFCGPTNVCQEGGALGGVGDACAPMSGTTALPRFR</sequence>
<feature type="chain" id="PRO_5040436202" evidence="1">
    <location>
        <begin position="21"/>
        <end position="118"/>
    </location>
</feature>
<reference evidence="2" key="2">
    <citation type="submission" date="2020-11" db="EMBL/GenBank/DDBJ databases">
        <title>Whole genome sequencing of Colletotrichum sp.</title>
        <authorList>
            <person name="Li H."/>
        </authorList>
    </citation>
    <scope>NUCLEOTIDE SEQUENCE</scope>
    <source>
        <strain evidence="2">CkLH20</strain>
    </source>
</reference>
<keyword evidence="1" id="KW-0732">Signal</keyword>
<organism evidence="2 3">
    <name type="scientific">Colletotrichum karsti</name>
    <dbReference type="NCBI Taxonomy" id="1095194"/>
    <lineage>
        <taxon>Eukaryota</taxon>
        <taxon>Fungi</taxon>
        <taxon>Dikarya</taxon>
        <taxon>Ascomycota</taxon>
        <taxon>Pezizomycotina</taxon>
        <taxon>Sordariomycetes</taxon>
        <taxon>Hypocreomycetidae</taxon>
        <taxon>Glomerellales</taxon>
        <taxon>Glomerellaceae</taxon>
        <taxon>Colletotrichum</taxon>
        <taxon>Colletotrichum boninense species complex</taxon>
    </lineage>
</organism>
<evidence type="ECO:0000313" key="3">
    <source>
        <dbReference type="Proteomes" id="UP000781932"/>
    </source>
</evidence>
<dbReference type="OrthoDB" id="4186099at2759"/>
<dbReference type="Proteomes" id="UP000781932">
    <property type="component" value="Unassembled WGS sequence"/>
</dbReference>
<dbReference type="GeneID" id="62167159"/>
<comment type="caution">
    <text evidence="2">The sequence shown here is derived from an EMBL/GenBank/DDBJ whole genome shotgun (WGS) entry which is preliminary data.</text>
</comment>
<protein>
    <submittedName>
        <fullName evidence="2">Uncharacterized protein</fullName>
    </submittedName>
</protein>
<accession>A0A9P6LG95</accession>
<gene>
    <name evidence="2" type="ORF">CkaCkLH20_11371</name>
</gene>
<evidence type="ECO:0000256" key="1">
    <source>
        <dbReference type="SAM" id="SignalP"/>
    </source>
</evidence>
<proteinExistence type="predicted"/>